<protein>
    <recommendedName>
        <fullName evidence="4">CCR4-NOT transcription complex subunit 11</fullName>
    </recommendedName>
</protein>
<evidence type="ECO:0000256" key="2">
    <source>
        <dbReference type="ARBA" id="ARBA00004496"/>
    </source>
</evidence>
<evidence type="ECO:0000256" key="6">
    <source>
        <dbReference type="ARBA" id="ARBA00023015"/>
    </source>
</evidence>
<evidence type="ECO:0000256" key="7">
    <source>
        <dbReference type="ARBA" id="ARBA00023158"/>
    </source>
</evidence>
<evidence type="ECO:0000313" key="10">
    <source>
        <dbReference type="WBParaSite" id="EVEC_0000854101-mRNA-1"/>
    </source>
</evidence>
<comment type="similarity">
    <text evidence="3">Belongs to the CNOT11 family.</text>
</comment>
<dbReference type="GO" id="GO:0005634">
    <property type="term" value="C:nucleus"/>
    <property type="evidence" value="ECO:0007669"/>
    <property type="project" value="UniProtKB-SubCell"/>
</dbReference>
<organism evidence="10">
    <name type="scientific">Enterobius vermicularis</name>
    <name type="common">Human pinworm</name>
    <dbReference type="NCBI Taxonomy" id="51028"/>
    <lineage>
        <taxon>Eukaryota</taxon>
        <taxon>Metazoa</taxon>
        <taxon>Ecdysozoa</taxon>
        <taxon>Nematoda</taxon>
        <taxon>Chromadorea</taxon>
        <taxon>Rhabditida</taxon>
        <taxon>Spirurina</taxon>
        <taxon>Oxyuridomorpha</taxon>
        <taxon>Oxyuroidea</taxon>
        <taxon>Oxyuridae</taxon>
        <taxon>Enterobius</taxon>
    </lineage>
</organism>
<proteinExistence type="inferred from homology"/>
<keyword evidence="6" id="KW-0805">Transcription regulation</keyword>
<evidence type="ECO:0000256" key="4">
    <source>
        <dbReference type="ARBA" id="ARBA00014872"/>
    </source>
</evidence>
<dbReference type="WBParaSite" id="EVEC_0000854101-mRNA-1">
    <property type="protein sequence ID" value="EVEC_0000854101-mRNA-1"/>
    <property type="gene ID" value="EVEC_0000854101"/>
</dbReference>
<evidence type="ECO:0000256" key="8">
    <source>
        <dbReference type="ARBA" id="ARBA00023163"/>
    </source>
</evidence>
<sequence>LLFQQVDVPQEYLNRFISSCVQRCDDPTLTSASLCRQVRVICVFLSSLMRNKTWNVHPLSIELQSFALKYSNVREAASLYQAILIAMQSEIPKNETEVHPSLKAD</sequence>
<keyword evidence="5" id="KW-0963">Cytoplasm</keyword>
<dbReference type="GO" id="GO:0031047">
    <property type="term" value="P:regulatory ncRNA-mediated gene silencing"/>
    <property type="evidence" value="ECO:0007669"/>
    <property type="project" value="UniProtKB-KW"/>
</dbReference>
<evidence type="ECO:0000256" key="3">
    <source>
        <dbReference type="ARBA" id="ARBA00008030"/>
    </source>
</evidence>
<dbReference type="PANTHER" id="PTHR15975">
    <property type="entry name" value="CCR4-NOT TRANSCRIPTION COMPLEX SUBUNIT 11"/>
    <property type="match status" value="1"/>
</dbReference>
<dbReference type="GO" id="GO:0030014">
    <property type="term" value="C:CCR4-NOT complex"/>
    <property type="evidence" value="ECO:0007669"/>
    <property type="project" value="InterPro"/>
</dbReference>
<dbReference type="Pfam" id="PF10155">
    <property type="entry name" value="CNOT11"/>
    <property type="match status" value="1"/>
</dbReference>
<keyword evidence="9" id="KW-0539">Nucleus</keyword>
<evidence type="ECO:0000256" key="1">
    <source>
        <dbReference type="ARBA" id="ARBA00004123"/>
    </source>
</evidence>
<keyword evidence="8" id="KW-0804">Transcription</keyword>
<evidence type="ECO:0000256" key="5">
    <source>
        <dbReference type="ARBA" id="ARBA00022490"/>
    </source>
</evidence>
<dbReference type="GO" id="GO:0005737">
    <property type="term" value="C:cytoplasm"/>
    <property type="evidence" value="ECO:0007669"/>
    <property type="project" value="UniProtKB-SubCell"/>
</dbReference>
<reference evidence="10" key="1">
    <citation type="submission" date="2017-02" db="UniProtKB">
        <authorList>
            <consortium name="WormBaseParasite"/>
        </authorList>
    </citation>
    <scope>IDENTIFICATION</scope>
</reference>
<name>A0A0N4VD69_ENTVE</name>
<evidence type="ECO:0000256" key="9">
    <source>
        <dbReference type="ARBA" id="ARBA00023242"/>
    </source>
</evidence>
<dbReference type="AlphaFoldDB" id="A0A0N4VD69"/>
<dbReference type="PANTHER" id="PTHR15975:SF0">
    <property type="entry name" value="CCR4-NOT TRANSCRIPTION COMPLEX SUBUNIT 11"/>
    <property type="match status" value="1"/>
</dbReference>
<dbReference type="InterPro" id="IPR019312">
    <property type="entry name" value="CNOT11"/>
</dbReference>
<accession>A0A0N4VD69</accession>
<keyword evidence="7" id="KW-0943">RNA-mediated gene silencing</keyword>
<comment type="subcellular location">
    <subcellularLocation>
        <location evidence="2">Cytoplasm</location>
    </subcellularLocation>
    <subcellularLocation>
        <location evidence="1">Nucleus</location>
    </subcellularLocation>
</comment>